<evidence type="ECO:0000256" key="1">
    <source>
        <dbReference type="ARBA" id="ARBA00004377"/>
    </source>
</evidence>
<keyword evidence="13" id="KW-1185">Reference proteome</keyword>
<dbReference type="PROSITE" id="PS00543">
    <property type="entry name" value="HLYD_FAMILY"/>
    <property type="match status" value="1"/>
</dbReference>
<protein>
    <recommendedName>
        <fullName evidence="9">Membrane fusion protein (MFP) family protein</fullName>
    </recommendedName>
</protein>
<evidence type="ECO:0000256" key="4">
    <source>
        <dbReference type="ARBA" id="ARBA00022475"/>
    </source>
</evidence>
<dbReference type="GO" id="GO:0009306">
    <property type="term" value="P:protein secretion"/>
    <property type="evidence" value="ECO:0007669"/>
    <property type="project" value="InterPro"/>
</dbReference>
<dbReference type="InterPro" id="IPR058982">
    <property type="entry name" value="Beta-barrel_AprE"/>
</dbReference>
<dbReference type="RefSeq" id="WP_223811006.1">
    <property type="nucleotide sequence ID" value="NZ_FUYM01000002.1"/>
</dbReference>
<reference evidence="13" key="1">
    <citation type="submission" date="2017-02" db="EMBL/GenBank/DDBJ databases">
        <authorList>
            <person name="Varghese N."/>
            <person name="Submissions S."/>
        </authorList>
    </citation>
    <scope>NUCLEOTIDE SEQUENCE [LARGE SCALE GENOMIC DNA]</scope>
    <source>
        <strain evidence="13">UM2</strain>
    </source>
</reference>
<dbReference type="PANTHER" id="PTHR30386">
    <property type="entry name" value="MEMBRANE FUSION SUBUNIT OF EMRAB-TOLC MULTIDRUG EFFLUX PUMP"/>
    <property type="match status" value="1"/>
</dbReference>
<dbReference type="Gene3D" id="2.40.50.100">
    <property type="match status" value="1"/>
</dbReference>
<keyword evidence="7 9" id="KW-1133">Transmembrane helix</keyword>
<dbReference type="Gene3D" id="2.40.30.170">
    <property type="match status" value="1"/>
</dbReference>
<evidence type="ECO:0000256" key="2">
    <source>
        <dbReference type="ARBA" id="ARBA00009477"/>
    </source>
</evidence>
<evidence type="ECO:0000256" key="3">
    <source>
        <dbReference type="ARBA" id="ARBA00022448"/>
    </source>
</evidence>
<feature type="domain" description="AprE-like long alpha-helical hairpin" evidence="10">
    <location>
        <begin position="127"/>
        <end position="314"/>
    </location>
</feature>
<evidence type="ECO:0000256" key="8">
    <source>
        <dbReference type="ARBA" id="ARBA00023136"/>
    </source>
</evidence>
<proteinExistence type="inferred from homology"/>
<dbReference type="Pfam" id="PF26002">
    <property type="entry name" value="Beta-barrel_AprE"/>
    <property type="match status" value="1"/>
</dbReference>
<dbReference type="InterPro" id="IPR006144">
    <property type="entry name" value="Secretion_HlyD_CS"/>
</dbReference>
<evidence type="ECO:0000256" key="7">
    <source>
        <dbReference type="ARBA" id="ARBA00022989"/>
    </source>
</evidence>
<evidence type="ECO:0000256" key="5">
    <source>
        <dbReference type="ARBA" id="ARBA00022519"/>
    </source>
</evidence>
<comment type="similarity">
    <text evidence="2 9">Belongs to the membrane fusion protein (MFP) (TC 8.A.1) family.</text>
</comment>
<dbReference type="Pfam" id="PF25994">
    <property type="entry name" value="HH_AprE"/>
    <property type="match status" value="1"/>
</dbReference>
<dbReference type="PRINTS" id="PR01490">
    <property type="entry name" value="RTXTOXIND"/>
</dbReference>
<evidence type="ECO:0000259" key="10">
    <source>
        <dbReference type="Pfam" id="PF25994"/>
    </source>
</evidence>
<dbReference type="InterPro" id="IPR010129">
    <property type="entry name" value="T1SS_HlyD"/>
</dbReference>
<gene>
    <name evidence="12" type="ORF">SAMN06295920_102482</name>
</gene>
<evidence type="ECO:0000256" key="6">
    <source>
        <dbReference type="ARBA" id="ARBA00022692"/>
    </source>
</evidence>
<organism evidence="12 13">
    <name type="scientific">Rhizorhabdus histidinilytica</name>
    <dbReference type="NCBI Taxonomy" id="439228"/>
    <lineage>
        <taxon>Bacteria</taxon>
        <taxon>Pseudomonadati</taxon>
        <taxon>Pseudomonadota</taxon>
        <taxon>Alphaproteobacteria</taxon>
        <taxon>Sphingomonadales</taxon>
        <taxon>Sphingomonadaceae</taxon>
        <taxon>Rhizorhabdus</taxon>
    </lineage>
</organism>
<sequence>MKFLPDLRRMLARAEPAPEKEADDAAPAPVAFSLAPAQSDPELERDLRRPMRTGGIVILVLVFALLVWAAIFKISGAAMATGVVKVENNSKNLSRLESGVVRQIFVREGQKVAKGQLLIRFDDSQSGASVDIYQSIVDSSNAQIARFQAEAADAAAVTYPPELRSRMNDPRVAALIQGQDALFQTRMTLYRSQALVLGSQAQQLETQINGLNIQAQAIEDQGKLIREELDGVRELARQGYAPNSRLLALERNAVQVRGQKGSVMSDIARVRQSIGQIRLQIAQLEDRHQTEVADGIRAAQEKLADAVPKLRASQVLRDQSEVRAPVAGYVFNLTQFTEGGVAGAGQTLMQIVPTNTELIIAAEVSPRDISDVRKGMPARVTLLGFNPRLVSPVDGTVSLVSADARINEKTGASFFLVEITVPAANLAKAGPNVHLTPGMPASVAIVTGQRSILDYLLEPFTDSMRTALRER</sequence>
<dbReference type="InterPro" id="IPR058781">
    <property type="entry name" value="HH_AprE-like"/>
</dbReference>
<evidence type="ECO:0000313" key="13">
    <source>
        <dbReference type="Proteomes" id="UP000189818"/>
    </source>
</evidence>
<name>A0A1T5B4F4_9SPHN</name>
<keyword evidence="4 9" id="KW-1003">Cell membrane</keyword>
<keyword evidence="8 9" id="KW-0472">Membrane</keyword>
<accession>A0A1T5B4F4</accession>
<dbReference type="NCBIfam" id="TIGR01843">
    <property type="entry name" value="type_I_hlyD"/>
    <property type="match status" value="1"/>
</dbReference>
<dbReference type="Proteomes" id="UP000189818">
    <property type="component" value="Unassembled WGS sequence"/>
</dbReference>
<keyword evidence="5 9" id="KW-0997">Cell inner membrane</keyword>
<keyword evidence="3 9" id="KW-0813">Transport</keyword>
<comment type="subcellular location">
    <subcellularLocation>
        <location evidence="1 9">Cell inner membrane</location>
        <topology evidence="1 9">Single-pass membrane protein</topology>
    </subcellularLocation>
</comment>
<feature type="domain" description="AprE-like beta-barrel" evidence="11">
    <location>
        <begin position="358"/>
        <end position="448"/>
    </location>
</feature>
<evidence type="ECO:0000259" key="11">
    <source>
        <dbReference type="Pfam" id="PF26002"/>
    </source>
</evidence>
<keyword evidence="6 9" id="KW-0812">Transmembrane</keyword>
<dbReference type="STRING" id="439228.SAMN06295920_102482"/>
<evidence type="ECO:0000256" key="9">
    <source>
        <dbReference type="RuleBase" id="RU365093"/>
    </source>
</evidence>
<dbReference type="EMBL" id="FUYM01000002">
    <property type="protein sequence ID" value="SKB42096.1"/>
    <property type="molecule type" value="Genomic_DNA"/>
</dbReference>
<dbReference type="PANTHER" id="PTHR30386:SF17">
    <property type="entry name" value="ALKALINE PROTEASE SECRETION PROTEIN APRE"/>
    <property type="match status" value="1"/>
</dbReference>
<dbReference type="GO" id="GO:0005886">
    <property type="term" value="C:plasma membrane"/>
    <property type="evidence" value="ECO:0007669"/>
    <property type="project" value="UniProtKB-SubCell"/>
</dbReference>
<feature type="transmembrane region" description="Helical" evidence="9">
    <location>
        <begin position="53"/>
        <end position="71"/>
    </location>
</feature>
<dbReference type="AlphaFoldDB" id="A0A1T5B4F4"/>
<dbReference type="InterPro" id="IPR050739">
    <property type="entry name" value="MFP"/>
</dbReference>
<evidence type="ECO:0000313" key="12">
    <source>
        <dbReference type="EMBL" id="SKB42096.1"/>
    </source>
</evidence>